<dbReference type="RefSeq" id="WP_188725328.1">
    <property type="nucleotide sequence ID" value="NZ_BMJD01000021.1"/>
</dbReference>
<accession>A0A9W5X6D9</accession>
<gene>
    <name evidence="2" type="ORF">GCM10011409_26520</name>
</gene>
<feature type="transmembrane region" description="Helical" evidence="1">
    <location>
        <begin position="118"/>
        <end position="145"/>
    </location>
</feature>
<reference evidence="2" key="2">
    <citation type="submission" date="2020-09" db="EMBL/GenBank/DDBJ databases">
        <authorList>
            <person name="Sun Q."/>
            <person name="Zhou Y."/>
        </authorList>
    </citation>
    <scope>NUCLEOTIDE SEQUENCE</scope>
    <source>
        <strain evidence="2">CGMCC 1.15454</strain>
    </source>
</reference>
<proteinExistence type="predicted"/>
<keyword evidence="3" id="KW-1185">Reference proteome</keyword>
<feature type="transmembrane region" description="Helical" evidence="1">
    <location>
        <begin position="186"/>
        <end position="205"/>
    </location>
</feature>
<keyword evidence="1" id="KW-1133">Transmembrane helix</keyword>
<protein>
    <submittedName>
        <fullName evidence="2">Uncharacterized protein</fullName>
    </submittedName>
</protein>
<dbReference type="AlphaFoldDB" id="A0A9W5X6D9"/>
<evidence type="ECO:0000256" key="1">
    <source>
        <dbReference type="SAM" id="Phobius"/>
    </source>
</evidence>
<organism evidence="2 3">
    <name type="scientific">Lentibacillus populi</name>
    <dbReference type="NCBI Taxonomy" id="1827502"/>
    <lineage>
        <taxon>Bacteria</taxon>
        <taxon>Bacillati</taxon>
        <taxon>Bacillota</taxon>
        <taxon>Bacilli</taxon>
        <taxon>Bacillales</taxon>
        <taxon>Bacillaceae</taxon>
        <taxon>Lentibacillus</taxon>
    </lineage>
</organism>
<feature type="transmembrane region" description="Helical" evidence="1">
    <location>
        <begin position="214"/>
        <end position="234"/>
    </location>
</feature>
<sequence length="277" mass="31796">MKRYLKLVNFEFNRFAKLYAVLLAITVVLQIAGVIVKSKSYLNQANKAINEDMIPKAQFLSETGPMSMIDITTSNWFFGPIALCIAAVAFYIFFIWYRDWFGKNTFVYRLLMLPTARLNVFFAKITTILLSTFGFVALQLILLPIESTILKWMVPKEFRVDSIPQEIIRSMRELSIIIPQSFIEFVLYYGAGFTAVAILFTAILFERSYRIKGILMGIAYCLVGVIFFFTPVLIEEFLQVNYFYPLEMLGIEIGIGVIVLAVSILVSRFLLNKKIRV</sequence>
<dbReference type="Proteomes" id="UP000621492">
    <property type="component" value="Unassembled WGS sequence"/>
</dbReference>
<feature type="transmembrane region" description="Helical" evidence="1">
    <location>
        <begin position="16"/>
        <end position="36"/>
    </location>
</feature>
<feature type="transmembrane region" description="Helical" evidence="1">
    <location>
        <begin position="249"/>
        <end position="271"/>
    </location>
</feature>
<name>A0A9W5X6D9_9BACI</name>
<evidence type="ECO:0000313" key="2">
    <source>
        <dbReference type="EMBL" id="GGB47709.1"/>
    </source>
</evidence>
<keyword evidence="1" id="KW-0812">Transmembrane</keyword>
<feature type="transmembrane region" description="Helical" evidence="1">
    <location>
        <begin position="76"/>
        <end position="97"/>
    </location>
</feature>
<dbReference type="EMBL" id="BMJD01000021">
    <property type="protein sequence ID" value="GGB47709.1"/>
    <property type="molecule type" value="Genomic_DNA"/>
</dbReference>
<comment type="caution">
    <text evidence="2">The sequence shown here is derived from an EMBL/GenBank/DDBJ whole genome shotgun (WGS) entry which is preliminary data.</text>
</comment>
<reference evidence="2" key="1">
    <citation type="journal article" date="2014" name="Int. J. Syst. Evol. Microbiol.">
        <title>Complete genome sequence of Corynebacterium casei LMG S-19264T (=DSM 44701T), isolated from a smear-ripened cheese.</title>
        <authorList>
            <consortium name="US DOE Joint Genome Institute (JGI-PGF)"/>
            <person name="Walter F."/>
            <person name="Albersmeier A."/>
            <person name="Kalinowski J."/>
            <person name="Ruckert C."/>
        </authorList>
    </citation>
    <scope>NUCLEOTIDE SEQUENCE</scope>
    <source>
        <strain evidence="2">CGMCC 1.15454</strain>
    </source>
</reference>
<evidence type="ECO:0000313" key="3">
    <source>
        <dbReference type="Proteomes" id="UP000621492"/>
    </source>
</evidence>
<keyword evidence="1" id="KW-0472">Membrane</keyword>